<organism evidence="2 3">
    <name type="scientific">Kingdonia uniflora</name>
    <dbReference type="NCBI Taxonomy" id="39325"/>
    <lineage>
        <taxon>Eukaryota</taxon>
        <taxon>Viridiplantae</taxon>
        <taxon>Streptophyta</taxon>
        <taxon>Embryophyta</taxon>
        <taxon>Tracheophyta</taxon>
        <taxon>Spermatophyta</taxon>
        <taxon>Magnoliopsida</taxon>
        <taxon>Ranunculales</taxon>
        <taxon>Circaeasteraceae</taxon>
        <taxon>Kingdonia</taxon>
    </lineage>
</organism>
<feature type="compositionally biased region" description="Polar residues" evidence="1">
    <location>
        <begin position="1"/>
        <end position="23"/>
    </location>
</feature>
<dbReference type="Proteomes" id="UP000541444">
    <property type="component" value="Unassembled WGS sequence"/>
</dbReference>
<evidence type="ECO:0000313" key="2">
    <source>
        <dbReference type="EMBL" id="KAF6153013.1"/>
    </source>
</evidence>
<feature type="region of interest" description="Disordered" evidence="1">
    <location>
        <begin position="1"/>
        <end position="26"/>
    </location>
</feature>
<dbReference type="GO" id="GO:0043248">
    <property type="term" value="P:proteasome assembly"/>
    <property type="evidence" value="ECO:0007669"/>
    <property type="project" value="InterPro"/>
</dbReference>
<comment type="caution">
    <text evidence="2">The sequence shown here is derived from an EMBL/GenBank/DDBJ whole genome shotgun (WGS) entry which is preliminary data.</text>
</comment>
<evidence type="ECO:0000313" key="3">
    <source>
        <dbReference type="Proteomes" id="UP000541444"/>
    </source>
</evidence>
<dbReference type="OrthoDB" id="368507at2759"/>
<protein>
    <recommendedName>
        <fullName evidence="4">Proteasome assembly chaperone 4</fullName>
    </recommendedName>
</protein>
<proteinExistence type="predicted"/>
<gene>
    <name evidence="2" type="ORF">GIB67_021618</name>
</gene>
<dbReference type="Pfam" id="PF16093">
    <property type="entry name" value="PAC4"/>
    <property type="match status" value="1"/>
</dbReference>
<evidence type="ECO:0000256" key="1">
    <source>
        <dbReference type="SAM" id="MobiDB-lite"/>
    </source>
</evidence>
<keyword evidence="3" id="KW-1185">Reference proteome</keyword>
<dbReference type="AlphaFoldDB" id="A0A7J7MDM2"/>
<sequence>MESVELQQEISTSSAQTPHSNGDNNDDGVKITCFSEELRDSTVHFQIIGLQKQIYAWIGCQSAKLGHLYAAATTRPNNTVSITSILGGTSDNTGTGIARRVVLKTGLNIILACDIPKNNPMLEVSLFLPLLVDIERIFVQKLISLGYTASRPQHCR</sequence>
<evidence type="ECO:0008006" key="4">
    <source>
        <dbReference type="Google" id="ProtNLM"/>
    </source>
</evidence>
<accession>A0A7J7MDM2</accession>
<name>A0A7J7MDM2_9MAGN</name>
<dbReference type="EMBL" id="JACGCM010001588">
    <property type="protein sequence ID" value="KAF6153013.1"/>
    <property type="molecule type" value="Genomic_DNA"/>
</dbReference>
<dbReference type="PANTHER" id="PTHR33559:SF1">
    <property type="entry name" value="PROTEASOME ASSEMBLY CHAPERONE 4"/>
    <property type="match status" value="1"/>
</dbReference>
<dbReference type="InterPro" id="IPR032157">
    <property type="entry name" value="PAC4"/>
</dbReference>
<dbReference type="PANTHER" id="PTHR33559">
    <property type="entry name" value="PROTEASOME ASSEMBLY CHAPERONE 4"/>
    <property type="match status" value="1"/>
</dbReference>
<reference evidence="2 3" key="1">
    <citation type="journal article" date="2020" name="IScience">
        <title>Genome Sequencing of the Endangered Kingdonia uniflora (Circaeasteraceae, Ranunculales) Reveals Potential Mechanisms of Evolutionary Specialization.</title>
        <authorList>
            <person name="Sun Y."/>
            <person name="Deng T."/>
            <person name="Zhang A."/>
            <person name="Moore M.J."/>
            <person name="Landis J.B."/>
            <person name="Lin N."/>
            <person name="Zhang H."/>
            <person name="Zhang X."/>
            <person name="Huang J."/>
            <person name="Zhang X."/>
            <person name="Sun H."/>
            <person name="Wang H."/>
        </authorList>
    </citation>
    <scope>NUCLEOTIDE SEQUENCE [LARGE SCALE GENOMIC DNA]</scope>
    <source>
        <strain evidence="2">TB1705</strain>
        <tissue evidence="2">Leaf</tissue>
    </source>
</reference>